<organism evidence="2 3">
    <name type="scientific">Apiospora phragmitis</name>
    <dbReference type="NCBI Taxonomy" id="2905665"/>
    <lineage>
        <taxon>Eukaryota</taxon>
        <taxon>Fungi</taxon>
        <taxon>Dikarya</taxon>
        <taxon>Ascomycota</taxon>
        <taxon>Pezizomycotina</taxon>
        <taxon>Sordariomycetes</taxon>
        <taxon>Xylariomycetidae</taxon>
        <taxon>Amphisphaeriales</taxon>
        <taxon>Apiosporaceae</taxon>
        <taxon>Apiospora</taxon>
    </lineage>
</organism>
<feature type="region of interest" description="Disordered" evidence="1">
    <location>
        <begin position="40"/>
        <end position="65"/>
    </location>
</feature>
<dbReference type="RefSeq" id="XP_066716988.1">
    <property type="nucleotide sequence ID" value="XM_066857719.1"/>
</dbReference>
<evidence type="ECO:0000256" key="1">
    <source>
        <dbReference type="SAM" id="MobiDB-lite"/>
    </source>
</evidence>
<proteinExistence type="predicted"/>
<protein>
    <submittedName>
        <fullName evidence="2">Uncharacterized protein</fullName>
    </submittedName>
</protein>
<accession>A0ABR1VI94</accession>
<sequence>MKGGTSQRFQDSGDNGYKRLRLKMIARFAAIRLLMVEMEERDRRNKDQVNTHDLEQDPGRGPRAIAESYIESVL</sequence>
<dbReference type="Proteomes" id="UP001480595">
    <property type="component" value="Unassembled WGS sequence"/>
</dbReference>
<gene>
    <name evidence="2" type="ORF">PG994_006310</name>
</gene>
<comment type="caution">
    <text evidence="2">The sequence shown here is derived from an EMBL/GenBank/DDBJ whole genome shotgun (WGS) entry which is preliminary data.</text>
</comment>
<dbReference type="EMBL" id="JAQQWL010000006">
    <property type="protein sequence ID" value="KAK8069694.1"/>
    <property type="molecule type" value="Genomic_DNA"/>
</dbReference>
<evidence type="ECO:0000313" key="3">
    <source>
        <dbReference type="Proteomes" id="UP001480595"/>
    </source>
</evidence>
<evidence type="ECO:0000313" key="2">
    <source>
        <dbReference type="EMBL" id="KAK8069694.1"/>
    </source>
</evidence>
<feature type="compositionally biased region" description="Basic and acidic residues" evidence="1">
    <location>
        <begin position="40"/>
        <end position="60"/>
    </location>
</feature>
<name>A0ABR1VI94_9PEZI</name>
<keyword evidence="3" id="KW-1185">Reference proteome</keyword>
<reference evidence="2 3" key="1">
    <citation type="submission" date="2023-01" db="EMBL/GenBank/DDBJ databases">
        <title>Analysis of 21 Apiospora genomes using comparative genomics revels a genus with tremendous synthesis potential of carbohydrate active enzymes and secondary metabolites.</title>
        <authorList>
            <person name="Sorensen T."/>
        </authorList>
    </citation>
    <scope>NUCLEOTIDE SEQUENCE [LARGE SCALE GENOMIC DNA]</scope>
    <source>
        <strain evidence="2 3">CBS 135458</strain>
    </source>
</reference>
<dbReference type="GeneID" id="92090782"/>